<accession>A0A5B0DWR7</accession>
<evidence type="ECO:0000256" key="7">
    <source>
        <dbReference type="RuleBase" id="RU363032"/>
    </source>
</evidence>
<evidence type="ECO:0000256" key="2">
    <source>
        <dbReference type="ARBA" id="ARBA00022448"/>
    </source>
</evidence>
<evidence type="ECO:0000256" key="4">
    <source>
        <dbReference type="ARBA" id="ARBA00022692"/>
    </source>
</evidence>
<dbReference type="RefSeq" id="WP_149300225.1">
    <property type="nucleotide sequence ID" value="NZ_VTWH01000002.1"/>
</dbReference>
<evidence type="ECO:0000256" key="5">
    <source>
        <dbReference type="ARBA" id="ARBA00022989"/>
    </source>
</evidence>
<dbReference type="EMBL" id="VTWH01000002">
    <property type="protein sequence ID" value="KAA0970913.1"/>
    <property type="molecule type" value="Genomic_DNA"/>
</dbReference>
<dbReference type="GO" id="GO:0055085">
    <property type="term" value="P:transmembrane transport"/>
    <property type="evidence" value="ECO:0007669"/>
    <property type="project" value="InterPro"/>
</dbReference>
<feature type="transmembrane region" description="Helical" evidence="7">
    <location>
        <begin position="129"/>
        <end position="147"/>
    </location>
</feature>
<gene>
    <name evidence="9" type="ORF">FPY71_10630</name>
</gene>
<dbReference type="Pfam" id="PF00528">
    <property type="entry name" value="BPD_transp_1"/>
    <property type="match status" value="1"/>
</dbReference>
<feature type="transmembrane region" description="Helical" evidence="7">
    <location>
        <begin position="182"/>
        <end position="212"/>
    </location>
</feature>
<feature type="domain" description="ABC transmembrane type-1" evidence="8">
    <location>
        <begin position="65"/>
        <end position="254"/>
    </location>
</feature>
<keyword evidence="3" id="KW-1003">Cell membrane</keyword>
<dbReference type="InterPro" id="IPR050366">
    <property type="entry name" value="BP-dependent_transpt_permease"/>
</dbReference>
<comment type="subcellular location">
    <subcellularLocation>
        <location evidence="1 7">Cell membrane</location>
        <topology evidence="1 7">Multi-pass membrane protein</topology>
    </subcellularLocation>
</comment>
<organism evidence="9 10">
    <name type="scientific">Aureimonas fodinaquatilis</name>
    <dbReference type="NCBI Taxonomy" id="2565783"/>
    <lineage>
        <taxon>Bacteria</taxon>
        <taxon>Pseudomonadati</taxon>
        <taxon>Pseudomonadota</taxon>
        <taxon>Alphaproteobacteria</taxon>
        <taxon>Hyphomicrobiales</taxon>
        <taxon>Aurantimonadaceae</taxon>
        <taxon>Aureimonas</taxon>
    </lineage>
</organism>
<dbReference type="OrthoDB" id="8410865at2"/>
<dbReference type="PANTHER" id="PTHR43386:SF25">
    <property type="entry name" value="PEPTIDE ABC TRANSPORTER PERMEASE PROTEIN"/>
    <property type="match status" value="1"/>
</dbReference>
<comment type="similarity">
    <text evidence="7">Belongs to the binding-protein-dependent transport system permease family.</text>
</comment>
<keyword evidence="6 7" id="KW-0472">Membrane</keyword>
<evidence type="ECO:0000256" key="3">
    <source>
        <dbReference type="ARBA" id="ARBA00022475"/>
    </source>
</evidence>
<keyword evidence="2 7" id="KW-0813">Transport</keyword>
<dbReference type="InterPro" id="IPR000515">
    <property type="entry name" value="MetI-like"/>
</dbReference>
<dbReference type="PROSITE" id="PS50928">
    <property type="entry name" value="ABC_TM1"/>
    <property type="match status" value="1"/>
</dbReference>
<evidence type="ECO:0000256" key="1">
    <source>
        <dbReference type="ARBA" id="ARBA00004651"/>
    </source>
</evidence>
<evidence type="ECO:0000259" key="8">
    <source>
        <dbReference type="PROSITE" id="PS50928"/>
    </source>
</evidence>
<feature type="transmembrane region" description="Helical" evidence="7">
    <location>
        <begin position="104"/>
        <end position="123"/>
    </location>
</feature>
<name>A0A5B0DWR7_9HYPH</name>
<dbReference type="SUPFAM" id="SSF161098">
    <property type="entry name" value="MetI-like"/>
    <property type="match status" value="1"/>
</dbReference>
<dbReference type="PANTHER" id="PTHR43386">
    <property type="entry name" value="OLIGOPEPTIDE TRANSPORT SYSTEM PERMEASE PROTEIN APPC"/>
    <property type="match status" value="1"/>
</dbReference>
<sequence length="266" mass="27707">MTRLTFGSVLLALIAALAVLSFFWTPVSEPLRMNIAMRLTPPSSIAILGTDQLGRDVASLVMLGAGNSLFVAVLATALGAFAGIVAGLYSAASSGVVQACLMRCLDVLFAFPPLLSAMMLALALGFGRVNAILAIALFIIPVFARLTRASARTALASDYARAARALGASQRQIMTRHVLPNIIGLLSVQVSIQFGLAILTEAGLGFLGFGAAPPAPSWGRMLAESQTYLLSAPWLALAPGLAIATTVLAANLFGDGLRRKLDPRKS</sequence>
<proteinExistence type="inferred from homology"/>
<dbReference type="Proteomes" id="UP000324738">
    <property type="component" value="Unassembled WGS sequence"/>
</dbReference>
<comment type="caution">
    <text evidence="9">The sequence shown here is derived from an EMBL/GenBank/DDBJ whole genome shotgun (WGS) entry which is preliminary data.</text>
</comment>
<dbReference type="Gene3D" id="1.10.3720.10">
    <property type="entry name" value="MetI-like"/>
    <property type="match status" value="1"/>
</dbReference>
<dbReference type="CDD" id="cd06261">
    <property type="entry name" value="TM_PBP2"/>
    <property type="match status" value="1"/>
</dbReference>
<feature type="transmembrane region" description="Helical" evidence="7">
    <location>
        <begin position="232"/>
        <end position="254"/>
    </location>
</feature>
<keyword evidence="5 7" id="KW-1133">Transmembrane helix</keyword>
<keyword evidence="10" id="KW-1185">Reference proteome</keyword>
<keyword evidence="4 7" id="KW-0812">Transmembrane</keyword>
<evidence type="ECO:0000256" key="6">
    <source>
        <dbReference type="ARBA" id="ARBA00023136"/>
    </source>
</evidence>
<dbReference type="AlphaFoldDB" id="A0A5B0DWR7"/>
<protein>
    <submittedName>
        <fullName evidence="9">ABC transporter permease</fullName>
    </submittedName>
</protein>
<dbReference type="GO" id="GO:0005886">
    <property type="term" value="C:plasma membrane"/>
    <property type="evidence" value="ECO:0007669"/>
    <property type="project" value="UniProtKB-SubCell"/>
</dbReference>
<dbReference type="InterPro" id="IPR035906">
    <property type="entry name" value="MetI-like_sf"/>
</dbReference>
<feature type="transmembrane region" description="Helical" evidence="7">
    <location>
        <begin position="69"/>
        <end position="92"/>
    </location>
</feature>
<evidence type="ECO:0000313" key="10">
    <source>
        <dbReference type="Proteomes" id="UP000324738"/>
    </source>
</evidence>
<evidence type="ECO:0000313" key="9">
    <source>
        <dbReference type="EMBL" id="KAA0970913.1"/>
    </source>
</evidence>
<reference evidence="9 10" key="1">
    <citation type="submission" date="2019-08" db="EMBL/GenBank/DDBJ databases">
        <title>Aureimonas fodiniaquatilis sp. nov., isolated from a coal mine wastewater.</title>
        <authorList>
            <person name="Kim W."/>
        </authorList>
    </citation>
    <scope>NUCLEOTIDE SEQUENCE [LARGE SCALE GENOMIC DNA]</scope>
    <source>
        <strain evidence="9 10">CAU 1482</strain>
    </source>
</reference>